<dbReference type="EMBL" id="CP059833">
    <property type="protein sequence ID" value="QMV84087.1"/>
    <property type="molecule type" value="Genomic_DNA"/>
</dbReference>
<evidence type="ECO:0000256" key="1">
    <source>
        <dbReference type="SAM" id="MobiDB-lite"/>
    </source>
</evidence>
<protein>
    <submittedName>
        <fullName evidence="2">Minor capsid protein</fullName>
    </submittedName>
</protein>
<evidence type="ECO:0000313" key="2">
    <source>
        <dbReference type="EMBL" id="QMV84087.1"/>
    </source>
</evidence>
<dbReference type="RefSeq" id="WP_182384897.1">
    <property type="nucleotide sequence ID" value="NZ_CP059833.1"/>
</dbReference>
<sequence>MPLNLERNDSTHRAVVQLYQLVEDSLLRRMGESVERLIEAPDWERMVTLEIMRLRREAMKAAGMIDSVLPRLTEKALEEALMIGATDAYADIKAVLGEEAAATASLSSAVNHAGMYALAGEMQGDLAKLRHSVLRAADDMYRRTVQVAAAKTVTGAQAIGGAWRDAARQMAREGLTGFVDDKGRKWKLDTYAEMATRTATNRAHMLGHSQAMIDHGLDLIVVSSHSNPAPQCAPFEGKVLSLTGKHSGRSKMDNLVDGTTAIVDVKCSLDEAIVKGFRHVNCKHTWSAYVPGTRLPQPEPDPDHEGYKATQKQRYYERKIREWRRAEAVAVDKQYKDEARAKIRHYRQLAQQNADDNGLRRKKERETLR</sequence>
<proteinExistence type="predicted"/>
<name>A0A7G5FBU6_9CORY</name>
<evidence type="ECO:0000313" key="3">
    <source>
        <dbReference type="Proteomes" id="UP000515570"/>
    </source>
</evidence>
<gene>
    <name evidence="2" type="ORF">HW450_06730</name>
</gene>
<reference evidence="2 3" key="1">
    <citation type="submission" date="2020-07" db="EMBL/GenBank/DDBJ databases">
        <title>non toxigenic Corynebacterium sp. nov from a clinical source.</title>
        <authorList>
            <person name="Bernier A.-M."/>
            <person name="Bernard K."/>
        </authorList>
    </citation>
    <scope>NUCLEOTIDE SEQUENCE [LARGE SCALE GENOMIC DNA]</scope>
    <source>
        <strain evidence="3">NML 93-0612</strain>
    </source>
</reference>
<dbReference type="AlphaFoldDB" id="A0A7G5FBU6"/>
<keyword evidence="3" id="KW-1185">Reference proteome</keyword>
<dbReference type="Pfam" id="PF06152">
    <property type="entry name" value="Phage_min_cap2"/>
    <property type="match status" value="1"/>
</dbReference>
<dbReference type="Proteomes" id="UP000515570">
    <property type="component" value="Chromosome"/>
</dbReference>
<dbReference type="GO" id="GO:0005198">
    <property type="term" value="F:structural molecule activity"/>
    <property type="evidence" value="ECO:0007669"/>
    <property type="project" value="InterPro"/>
</dbReference>
<feature type="region of interest" description="Disordered" evidence="1">
    <location>
        <begin position="348"/>
        <end position="369"/>
    </location>
</feature>
<organism evidence="2 3">
    <name type="scientific">Corynebacterium hindlerae</name>
    <dbReference type="NCBI Taxonomy" id="699041"/>
    <lineage>
        <taxon>Bacteria</taxon>
        <taxon>Bacillati</taxon>
        <taxon>Actinomycetota</taxon>
        <taxon>Actinomycetes</taxon>
        <taxon>Mycobacteriales</taxon>
        <taxon>Corynebacteriaceae</taxon>
        <taxon>Corynebacterium</taxon>
    </lineage>
</organism>
<dbReference type="InterPro" id="IPR009319">
    <property type="entry name" value="Phage_A118_VSP1"/>
</dbReference>
<accession>A0A7G5FBU6</accession>